<dbReference type="RefSeq" id="WP_071019383.1">
    <property type="nucleotide sequence ID" value="NZ_MLQM01000001.1"/>
</dbReference>
<evidence type="ECO:0000313" key="5">
    <source>
        <dbReference type="Proteomes" id="UP000179734"/>
    </source>
</evidence>
<comment type="caution">
    <text evidence="3">The sequence shown here is derived from an EMBL/GenBank/DDBJ whole genome shotgun (WGS) entry which is preliminary data.</text>
</comment>
<organism evidence="3 5">
    <name type="scientific">Mycobacterium talmoniae</name>
    <dbReference type="NCBI Taxonomy" id="1858794"/>
    <lineage>
        <taxon>Bacteria</taxon>
        <taxon>Bacillati</taxon>
        <taxon>Actinomycetota</taxon>
        <taxon>Actinomycetes</taxon>
        <taxon>Mycobacteriales</taxon>
        <taxon>Mycobacteriaceae</taxon>
        <taxon>Mycobacterium</taxon>
    </lineage>
</organism>
<keyword evidence="4" id="KW-0378">Hydrolase</keyword>
<feature type="domain" description="Tyrosine specific protein phosphatases" evidence="2">
    <location>
        <begin position="104"/>
        <end position="183"/>
    </location>
</feature>
<sequence>MDAVPGLANFRDLGGLPTDDGAVTRSGVLYRSDAPLPGDPCPSGPPWPPVTVIDLRSHDEPIEPHPLRTPTTLLARFPLLGEARPKTLRELLAGGNVRLEAIYRELVARVGEVAVAILELLVAADGPTLIHCAAGKDRTGVLIATLLRAAGVTRDAIVADYVRTAAAMTSVRRRLSSSDEEVAALMAQFPEATLAPVEAISGVLEQVDGSPGGSGGWLTARGVRIELINAWRDKLVDRSTT</sequence>
<reference evidence="4" key="3">
    <citation type="submission" date="2018-01" db="EMBL/GenBank/DDBJ databases">
        <authorList>
            <person name="Gaut B.S."/>
            <person name="Morton B.R."/>
            <person name="Clegg M.T."/>
            <person name="Duvall M.R."/>
        </authorList>
    </citation>
    <scope>NUCLEOTIDE SEQUENCE</scope>
    <source>
        <strain evidence="4">ATCC BAA-2683</strain>
    </source>
</reference>
<dbReference type="InterPro" id="IPR026893">
    <property type="entry name" value="Tyr/Ser_Pase_IphP-type"/>
</dbReference>
<dbReference type="InterPro" id="IPR029021">
    <property type="entry name" value="Prot-tyrosine_phosphatase-like"/>
</dbReference>
<dbReference type="Proteomes" id="UP000179734">
    <property type="component" value="Unassembled WGS sequence"/>
</dbReference>
<dbReference type="PROSITE" id="PS00383">
    <property type="entry name" value="TYR_PHOSPHATASE_1"/>
    <property type="match status" value="1"/>
</dbReference>
<comment type="similarity">
    <text evidence="1">Belongs to the protein-tyrosine phosphatase family.</text>
</comment>
<dbReference type="GO" id="GO:0004725">
    <property type="term" value="F:protein tyrosine phosphatase activity"/>
    <property type="evidence" value="ECO:0007669"/>
    <property type="project" value="UniProtKB-EC"/>
</dbReference>
<dbReference type="Proteomes" id="UP000238296">
    <property type="component" value="Unassembled WGS sequence"/>
</dbReference>
<dbReference type="PROSITE" id="PS50056">
    <property type="entry name" value="TYR_PHOSPHATASE_2"/>
    <property type="match status" value="1"/>
</dbReference>
<gene>
    <name evidence="4" type="primary">iphP</name>
    <name evidence="3" type="ORF">BKN37_00365</name>
    <name evidence="4" type="ORF">C1Y40_01833</name>
</gene>
<evidence type="ECO:0000313" key="4">
    <source>
        <dbReference type="EMBL" id="PQM48010.1"/>
    </source>
</evidence>
<dbReference type="Gene3D" id="3.90.190.10">
    <property type="entry name" value="Protein tyrosine phosphatase superfamily"/>
    <property type="match status" value="1"/>
</dbReference>
<dbReference type="Pfam" id="PF13350">
    <property type="entry name" value="Y_phosphatase3"/>
    <property type="match status" value="1"/>
</dbReference>
<proteinExistence type="inferred from homology"/>
<reference evidence="4 6" key="2">
    <citation type="journal article" date="2017" name="Int. J. Syst. Evol. Microbiol.">
        <title>Mycobacterium talmoniae sp. nov., a slowly growing mycobacterium isolated from human respiratory samples.</title>
        <authorList>
            <person name="Davidson R.M."/>
            <person name="DeGroote M.A."/>
            <person name="Marola J.L."/>
            <person name="Buss S."/>
            <person name="Jones V."/>
            <person name="McNeil M.R."/>
            <person name="Freifeld A.G."/>
            <person name="Elaine Epperson L."/>
            <person name="Hasan N.A."/>
            <person name="Jackson M."/>
            <person name="Iwen P.C."/>
            <person name="Salfinger M."/>
            <person name="Strong M."/>
        </authorList>
    </citation>
    <scope>NUCLEOTIDE SEQUENCE [LARGE SCALE GENOMIC DNA]</scope>
    <source>
        <strain evidence="4 6">ATCC BAA-2683</strain>
    </source>
</reference>
<dbReference type="AlphaFoldDB" id="A0A1S1NKX0"/>
<evidence type="ECO:0000313" key="3">
    <source>
        <dbReference type="EMBL" id="OHV06928.1"/>
    </source>
</evidence>
<accession>A0A1S1NKX0</accession>
<dbReference type="EC" id="3.1.3.48" evidence="4"/>
<dbReference type="InterPro" id="IPR000387">
    <property type="entry name" value="Tyr_Pase_dom"/>
</dbReference>
<dbReference type="EMBL" id="MLQM01000001">
    <property type="protein sequence ID" value="OHV06928.1"/>
    <property type="molecule type" value="Genomic_DNA"/>
</dbReference>
<evidence type="ECO:0000256" key="1">
    <source>
        <dbReference type="ARBA" id="ARBA00009580"/>
    </source>
</evidence>
<dbReference type="PANTHER" id="PTHR31126:SF1">
    <property type="entry name" value="TYROSINE SPECIFIC PROTEIN PHOSPHATASES DOMAIN-CONTAINING PROTEIN"/>
    <property type="match status" value="1"/>
</dbReference>
<evidence type="ECO:0000313" key="6">
    <source>
        <dbReference type="Proteomes" id="UP000238296"/>
    </source>
</evidence>
<dbReference type="InterPro" id="IPR016130">
    <property type="entry name" value="Tyr_Pase_AS"/>
</dbReference>
<dbReference type="SUPFAM" id="SSF52799">
    <property type="entry name" value="(Phosphotyrosine protein) phosphatases II"/>
    <property type="match status" value="1"/>
</dbReference>
<reference evidence="3 5" key="1">
    <citation type="submission" date="2016-10" db="EMBL/GenBank/DDBJ databases">
        <title>Genome sequence of Mycobacterium talmonii.</title>
        <authorList>
            <person name="Greninger A.L."/>
            <person name="Elliott B."/>
            <person name="Vasireddy S."/>
            <person name="Vasireddy R."/>
        </authorList>
    </citation>
    <scope>NUCLEOTIDE SEQUENCE [LARGE SCALE GENOMIC DNA]</scope>
    <source>
        <strain evidence="3">MO-5499</strain>
        <strain evidence="5">NE-TNMC-100812</strain>
    </source>
</reference>
<protein>
    <submittedName>
        <fullName evidence="4">Tyrosine-protein phosphatase</fullName>
        <ecNumber evidence="4">3.1.3.48</ecNumber>
    </submittedName>
</protein>
<keyword evidence="5" id="KW-1185">Reference proteome</keyword>
<evidence type="ECO:0000259" key="2">
    <source>
        <dbReference type="PROSITE" id="PS50056"/>
    </source>
</evidence>
<dbReference type="PANTHER" id="PTHR31126">
    <property type="entry name" value="TYROSINE-PROTEIN PHOSPHATASE"/>
    <property type="match status" value="1"/>
</dbReference>
<dbReference type="EMBL" id="PPEA01000254">
    <property type="protein sequence ID" value="PQM48010.1"/>
    <property type="molecule type" value="Genomic_DNA"/>
</dbReference>
<name>A0A1S1NKX0_9MYCO</name>